<dbReference type="Pfam" id="PF11625">
    <property type="entry name" value="DUF3253"/>
    <property type="match status" value="1"/>
</dbReference>
<dbReference type="Proteomes" id="UP000186922">
    <property type="component" value="Unassembled WGS sequence"/>
</dbReference>
<evidence type="ECO:0008006" key="3">
    <source>
        <dbReference type="Google" id="ProtNLM"/>
    </source>
</evidence>
<gene>
    <name evidence="1" type="primary">RvY_13777</name>
    <name evidence="1" type="synonym">RvY_13777.1</name>
    <name evidence="1" type="ORF">RvY_13777-1</name>
</gene>
<keyword evidence="2" id="KW-1185">Reference proteome</keyword>
<accession>A0A1D1VR72</accession>
<reference evidence="1 2" key="1">
    <citation type="journal article" date="2016" name="Nat. Commun.">
        <title>Extremotolerant tardigrade genome and improved radiotolerance of human cultured cells by tardigrade-unique protein.</title>
        <authorList>
            <person name="Hashimoto T."/>
            <person name="Horikawa D.D."/>
            <person name="Saito Y."/>
            <person name="Kuwahara H."/>
            <person name="Kozuka-Hata H."/>
            <person name="Shin-I T."/>
            <person name="Minakuchi Y."/>
            <person name="Ohishi K."/>
            <person name="Motoyama A."/>
            <person name="Aizu T."/>
            <person name="Enomoto A."/>
            <person name="Kondo K."/>
            <person name="Tanaka S."/>
            <person name="Hara Y."/>
            <person name="Koshikawa S."/>
            <person name="Sagara H."/>
            <person name="Miura T."/>
            <person name="Yokobori S."/>
            <person name="Miyagawa K."/>
            <person name="Suzuki Y."/>
            <person name="Kubo T."/>
            <person name="Oyama M."/>
            <person name="Kohara Y."/>
            <person name="Fujiyama A."/>
            <person name="Arakawa K."/>
            <person name="Katayama T."/>
            <person name="Toyoda A."/>
            <person name="Kunieda T."/>
        </authorList>
    </citation>
    <scope>NUCLEOTIDE SEQUENCE [LARGE SCALE GENOMIC DNA]</scope>
    <source>
        <strain evidence="1 2">YOKOZUNA-1</strain>
    </source>
</reference>
<dbReference type="InterPro" id="IPR036388">
    <property type="entry name" value="WH-like_DNA-bd_sf"/>
</dbReference>
<evidence type="ECO:0000313" key="1">
    <source>
        <dbReference type="EMBL" id="GAV03336.1"/>
    </source>
</evidence>
<comment type="caution">
    <text evidence="1">The sequence shown here is derived from an EMBL/GenBank/DDBJ whole genome shotgun (WGS) entry which is preliminary data.</text>
</comment>
<organism evidence="1 2">
    <name type="scientific">Ramazzottius varieornatus</name>
    <name type="common">Water bear</name>
    <name type="synonym">Tardigrade</name>
    <dbReference type="NCBI Taxonomy" id="947166"/>
    <lineage>
        <taxon>Eukaryota</taxon>
        <taxon>Metazoa</taxon>
        <taxon>Ecdysozoa</taxon>
        <taxon>Tardigrada</taxon>
        <taxon>Eutardigrada</taxon>
        <taxon>Parachela</taxon>
        <taxon>Hypsibioidea</taxon>
        <taxon>Ramazzottiidae</taxon>
        <taxon>Ramazzottius</taxon>
    </lineage>
</organism>
<dbReference type="InterPro" id="IPR036390">
    <property type="entry name" value="WH_DNA-bd_sf"/>
</dbReference>
<sequence length="131" mass="14684">MSYSWLQYASSQSVKDSKMKDLIILLQVTRSDYRFYPGEAGGIEGRMSSTSEIDQLIFGLLSNRAAGKTICPSEVARAMSKVEAEWRALMDPVRQRANELADEGRLQVTQHGEVVDGRRARGPIRLRLPPD</sequence>
<dbReference type="OrthoDB" id="2563170at2759"/>
<evidence type="ECO:0000313" key="2">
    <source>
        <dbReference type="Proteomes" id="UP000186922"/>
    </source>
</evidence>
<dbReference type="SUPFAM" id="SSF46785">
    <property type="entry name" value="Winged helix' DNA-binding domain"/>
    <property type="match status" value="1"/>
</dbReference>
<dbReference type="InterPro" id="IPR021660">
    <property type="entry name" value="DUF3253"/>
</dbReference>
<dbReference type="Gene3D" id="1.10.10.10">
    <property type="entry name" value="Winged helix-like DNA-binding domain superfamily/Winged helix DNA-binding domain"/>
    <property type="match status" value="1"/>
</dbReference>
<name>A0A1D1VR72_RAMVA</name>
<dbReference type="AlphaFoldDB" id="A0A1D1VR72"/>
<dbReference type="EMBL" id="BDGG01000009">
    <property type="protein sequence ID" value="GAV03336.1"/>
    <property type="molecule type" value="Genomic_DNA"/>
</dbReference>
<proteinExistence type="predicted"/>
<protein>
    <recommendedName>
        <fullName evidence="3">DUF3253 domain-containing protein</fullName>
    </recommendedName>
</protein>